<sequence>MHLASGITWAAAVVGLAFGRPTAAAAYYDAETGFTFSEYKAACSLSATITYRVAIPNDAYYGQSFDAVLQVVAPNSVGWAGLAWGGGMVSNPLTVGWANGNTATVTSRWANSRSTPSLYTGNSLQKLSTGNRANGTHFQFTVLCSGCTQWTGSSGFQTNLNPQGSNKFAFACSGSRPSQPASNTSSFPYHDAHSYWSHDFSAGANADFANLVMRNGGRPSVL</sequence>
<keyword evidence="4" id="KW-1185">Reference proteome</keyword>
<dbReference type="InterPro" id="IPR005018">
    <property type="entry name" value="DOMON_domain"/>
</dbReference>
<dbReference type="Pfam" id="PF16010">
    <property type="entry name" value="CDH-cyt"/>
    <property type="match status" value="1"/>
</dbReference>
<feature type="signal peptide" evidence="1">
    <location>
        <begin position="1"/>
        <end position="19"/>
    </location>
</feature>
<reference evidence="4" key="1">
    <citation type="journal article" date="2020" name="Stud. Mycol.">
        <title>101 Dothideomycetes genomes: A test case for predicting lifestyles and emergence of pathogens.</title>
        <authorList>
            <person name="Haridas S."/>
            <person name="Albert R."/>
            <person name="Binder M."/>
            <person name="Bloem J."/>
            <person name="LaButti K."/>
            <person name="Salamov A."/>
            <person name="Andreopoulos B."/>
            <person name="Baker S."/>
            <person name="Barry K."/>
            <person name="Bills G."/>
            <person name="Bluhm B."/>
            <person name="Cannon C."/>
            <person name="Castanera R."/>
            <person name="Culley D."/>
            <person name="Daum C."/>
            <person name="Ezra D."/>
            <person name="Gonzalez J."/>
            <person name="Henrissat B."/>
            <person name="Kuo A."/>
            <person name="Liang C."/>
            <person name="Lipzen A."/>
            <person name="Lutzoni F."/>
            <person name="Magnuson J."/>
            <person name="Mondo S."/>
            <person name="Nolan M."/>
            <person name="Ohm R."/>
            <person name="Pangilinan J."/>
            <person name="Park H.-J."/>
            <person name="Ramirez L."/>
            <person name="Alfaro M."/>
            <person name="Sun H."/>
            <person name="Tritt A."/>
            <person name="Yoshinaga Y."/>
            <person name="Zwiers L.-H."/>
            <person name="Turgeon B."/>
            <person name="Goodwin S."/>
            <person name="Spatafora J."/>
            <person name="Crous P."/>
            <person name="Grigoriev I."/>
        </authorList>
    </citation>
    <scope>NUCLEOTIDE SEQUENCE [LARGE SCALE GENOMIC DNA]</scope>
    <source>
        <strain evidence="4">CBS 304.66</strain>
    </source>
</reference>
<evidence type="ECO:0000256" key="1">
    <source>
        <dbReference type="SAM" id="SignalP"/>
    </source>
</evidence>
<dbReference type="InterPro" id="IPR015920">
    <property type="entry name" value="Cellobiose_DH-like_cyt"/>
</dbReference>
<keyword evidence="1" id="KW-0732">Signal</keyword>
<dbReference type="CDD" id="cd09630">
    <property type="entry name" value="CDH_like_cytochrome"/>
    <property type="match status" value="1"/>
</dbReference>
<gene>
    <name evidence="3" type="ORF">CC78DRAFT_495184</name>
</gene>
<dbReference type="OrthoDB" id="413885at2759"/>
<evidence type="ECO:0000259" key="2">
    <source>
        <dbReference type="SMART" id="SM00664"/>
    </source>
</evidence>
<protein>
    <submittedName>
        <fullName evidence="3">CBD9-like protein</fullName>
    </submittedName>
</protein>
<dbReference type="Proteomes" id="UP000800093">
    <property type="component" value="Unassembled WGS sequence"/>
</dbReference>
<feature type="chain" id="PRO_5040345543" evidence="1">
    <location>
        <begin position="20"/>
        <end position="222"/>
    </location>
</feature>
<dbReference type="SMART" id="SM00664">
    <property type="entry name" value="DoH"/>
    <property type="match status" value="1"/>
</dbReference>
<dbReference type="EMBL" id="ML986616">
    <property type="protein sequence ID" value="KAF2264359.1"/>
    <property type="molecule type" value="Genomic_DNA"/>
</dbReference>
<organism evidence="3 4">
    <name type="scientific">Lojkania enalia</name>
    <dbReference type="NCBI Taxonomy" id="147567"/>
    <lineage>
        <taxon>Eukaryota</taxon>
        <taxon>Fungi</taxon>
        <taxon>Dikarya</taxon>
        <taxon>Ascomycota</taxon>
        <taxon>Pezizomycotina</taxon>
        <taxon>Dothideomycetes</taxon>
        <taxon>Pleosporomycetidae</taxon>
        <taxon>Pleosporales</taxon>
        <taxon>Pleosporales incertae sedis</taxon>
        <taxon>Lojkania</taxon>
    </lineage>
</organism>
<evidence type="ECO:0000313" key="4">
    <source>
        <dbReference type="Proteomes" id="UP000800093"/>
    </source>
</evidence>
<dbReference type="PANTHER" id="PTHR47797:SF5">
    <property type="entry name" value="CELLOBIOSE DEHYDROGENASE CYTOCHROME DOMAIN-CONTAINING PROTEIN"/>
    <property type="match status" value="1"/>
</dbReference>
<dbReference type="SUPFAM" id="SSF49344">
    <property type="entry name" value="CBD9-like"/>
    <property type="match status" value="1"/>
</dbReference>
<dbReference type="PANTHER" id="PTHR47797">
    <property type="entry name" value="DEHYDROGENASE, PUTATIVE (AFU_ORTHOLOGUE AFUA_8G05805)-RELATED"/>
    <property type="match status" value="1"/>
</dbReference>
<proteinExistence type="predicted"/>
<dbReference type="AlphaFoldDB" id="A0A9P4N680"/>
<dbReference type="Gene3D" id="2.60.40.1210">
    <property type="entry name" value="Cellobiose dehydrogenase, cytochrome domain"/>
    <property type="match status" value="1"/>
</dbReference>
<name>A0A9P4N680_9PLEO</name>
<feature type="domain" description="DOMON" evidence="2">
    <location>
        <begin position="79"/>
        <end position="173"/>
    </location>
</feature>
<evidence type="ECO:0000313" key="3">
    <source>
        <dbReference type="EMBL" id="KAF2264359.1"/>
    </source>
</evidence>
<accession>A0A9P4N680</accession>
<comment type="caution">
    <text evidence="3">The sequence shown here is derived from an EMBL/GenBank/DDBJ whole genome shotgun (WGS) entry which is preliminary data.</text>
</comment>